<dbReference type="InterPro" id="IPR030910">
    <property type="entry name" value="SLAP_dom"/>
</dbReference>
<evidence type="ECO:0000313" key="1">
    <source>
        <dbReference type="EMBL" id="GAA0338307.1"/>
    </source>
</evidence>
<accession>A0ABP3G7K8</accession>
<comment type="caution">
    <text evidence="1">The sequence shown here is derived from an EMBL/GenBank/DDBJ whole genome shotgun (WGS) entry which is preliminary data.</text>
</comment>
<dbReference type="Proteomes" id="UP001500782">
    <property type="component" value="Unassembled WGS sequence"/>
</dbReference>
<evidence type="ECO:0000313" key="2">
    <source>
        <dbReference type="Proteomes" id="UP001500782"/>
    </source>
</evidence>
<proteinExistence type="predicted"/>
<gene>
    <name evidence="1" type="ORF">GCM10008967_30730</name>
</gene>
<sequence>MQKLKFEASWDKAISEQDREQILNVFKETHPNGHDVEFTPLWQAVNHKGELLVTVLVQNYSGNDVDFHNKKLRYTVNQEMVAAHTFTIPALVVEGETSMPWTFIFPVESLKNSDFEGGTLHFVE</sequence>
<protein>
    <recommendedName>
        <fullName evidence="3">SLAP domain-containing protein</fullName>
    </recommendedName>
</protein>
<name>A0ABP3G7K8_9BACI</name>
<reference evidence="2" key="1">
    <citation type="journal article" date="2019" name="Int. J. Syst. Evol. Microbiol.">
        <title>The Global Catalogue of Microorganisms (GCM) 10K type strain sequencing project: providing services to taxonomists for standard genome sequencing and annotation.</title>
        <authorList>
            <consortium name="The Broad Institute Genomics Platform"/>
            <consortium name="The Broad Institute Genome Sequencing Center for Infectious Disease"/>
            <person name="Wu L."/>
            <person name="Ma J."/>
        </authorList>
    </citation>
    <scope>NUCLEOTIDE SEQUENCE [LARGE SCALE GENOMIC DNA]</scope>
    <source>
        <strain evidence="2">JCM 9731</strain>
    </source>
</reference>
<keyword evidence="2" id="KW-1185">Reference proteome</keyword>
<evidence type="ECO:0008006" key="3">
    <source>
        <dbReference type="Google" id="ProtNLM"/>
    </source>
</evidence>
<dbReference type="RefSeq" id="WP_343800708.1">
    <property type="nucleotide sequence ID" value="NZ_BAAADJ010000054.1"/>
</dbReference>
<organism evidence="1 2">
    <name type="scientific">Bacillus carboniphilus</name>
    <dbReference type="NCBI Taxonomy" id="86663"/>
    <lineage>
        <taxon>Bacteria</taxon>
        <taxon>Bacillati</taxon>
        <taxon>Bacillota</taxon>
        <taxon>Bacilli</taxon>
        <taxon>Bacillales</taxon>
        <taxon>Bacillaceae</taxon>
        <taxon>Bacillus</taxon>
    </lineage>
</organism>
<dbReference type="EMBL" id="BAAADJ010000054">
    <property type="protein sequence ID" value="GAA0338307.1"/>
    <property type="molecule type" value="Genomic_DNA"/>
</dbReference>
<dbReference type="NCBIfam" id="TIGR04398">
    <property type="entry name" value="SLAP_DUP"/>
    <property type="match status" value="1"/>
</dbReference>